<feature type="non-terminal residue" evidence="2">
    <location>
        <position position="447"/>
    </location>
</feature>
<comment type="caution">
    <text evidence="2">The sequence shown here is derived from an EMBL/GenBank/DDBJ whole genome shotgun (WGS) entry which is preliminary data.</text>
</comment>
<dbReference type="PANTHER" id="PTHR41339:SF1">
    <property type="entry name" value="SECRETED PROTEIN"/>
    <property type="match status" value="1"/>
</dbReference>
<dbReference type="InterPro" id="IPR011050">
    <property type="entry name" value="Pectin_lyase_fold/virulence"/>
</dbReference>
<evidence type="ECO:0000256" key="1">
    <source>
        <dbReference type="SAM" id="SignalP"/>
    </source>
</evidence>
<proteinExistence type="predicted"/>
<dbReference type="Proteomes" id="UP001169069">
    <property type="component" value="Unassembled WGS sequence"/>
</dbReference>
<sequence>MFFRPKSLASSIAAVCALSGSLYATDYTNTSFYVAYDSADATQYALVMPSVAKVYTHKAGQIQAADLTQIDDQFSSFPTYNNGELCFPVLKDGATGNGGASTMAGNCYDVNFYYTQKAIIPEGAAFMLYYDTGDKVYEGLAGNPGSFQVVKDGATINNANSITGDDYTHYTFDHATGTAILGVDTASLPQQTLSNSITGNVTLTKDTLWLIDGLVVVESGATLTIEPGTTLAAFDGTGAQTSYMIVDKGGKIIADGTAAEPITFTSTKVAIDGAAPAVGQWGGLTIIGNAGNPQVLPYEVDPSFVPGDTDLADNSGILRHVKILNSGITMDVDKEINGLSMVGVGSGTVVEDIRVDLSDDDCVEAWGGTVNVTNVTATGCTDDHFDIDDGFSGTVRNLNISTTSGNAGIEMSGTTHATFDGFNIVQNVSAKEGGIYFKKDGIGGHFL</sequence>
<reference evidence="2" key="1">
    <citation type="submission" date="2023-01" db="EMBL/GenBank/DDBJ databases">
        <title>Sulfurovum sp. zt1-1 genome assembly.</title>
        <authorList>
            <person name="Wang J."/>
        </authorList>
    </citation>
    <scope>NUCLEOTIDE SEQUENCE</scope>
    <source>
        <strain evidence="2">Zt1-1</strain>
    </source>
</reference>
<organism evidence="2 3">
    <name type="scientific">Sulfurovum zhangzhouensis</name>
    <dbReference type="NCBI Taxonomy" id="3019067"/>
    <lineage>
        <taxon>Bacteria</taxon>
        <taxon>Pseudomonadati</taxon>
        <taxon>Campylobacterota</taxon>
        <taxon>Epsilonproteobacteria</taxon>
        <taxon>Campylobacterales</taxon>
        <taxon>Sulfurovaceae</taxon>
        <taxon>Sulfurovum</taxon>
    </lineage>
</organism>
<dbReference type="EMBL" id="JAQIBD010000004">
    <property type="protein sequence ID" value="MDM5272453.1"/>
    <property type="molecule type" value="Genomic_DNA"/>
</dbReference>
<dbReference type="PANTHER" id="PTHR41339">
    <property type="entry name" value="LIPL48"/>
    <property type="match status" value="1"/>
</dbReference>
<protein>
    <recommendedName>
        <fullName evidence="4">Right handed beta helix domain-containing protein</fullName>
    </recommendedName>
</protein>
<keyword evidence="1" id="KW-0732">Signal</keyword>
<dbReference type="InterPro" id="IPR012334">
    <property type="entry name" value="Pectin_lyas_fold"/>
</dbReference>
<dbReference type="SUPFAM" id="SSF51126">
    <property type="entry name" value="Pectin lyase-like"/>
    <property type="match status" value="1"/>
</dbReference>
<evidence type="ECO:0008006" key="4">
    <source>
        <dbReference type="Google" id="ProtNLM"/>
    </source>
</evidence>
<keyword evidence="3" id="KW-1185">Reference proteome</keyword>
<dbReference type="Gene3D" id="2.160.20.10">
    <property type="entry name" value="Single-stranded right-handed beta-helix, Pectin lyase-like"/>
    <property type="match status" value="1"/>
</dbReference>
<evidence type="ECO:0000313" key="2">
    <source>
        <dbReference type="EMBL" id="MDM5272453.1"/>
    </source>
</evidence>
<accession>A0ABT7R082</accession>
<evidence type="ECO:0000313" key="3">
    <source>
        <dbReference type="Proteomes" id="UP001169069"/>
    </source>
</evidence>
<gene>
    <name evidence="2" type="ORF">PGH07_09700</name>
</gene>
<feature type="signal peptide" evidence="1">
    <location>
        <begin position="1"/>
        <end position="24"/>
    </location>
</feature>
<name>A0ABT7R082_9BACT</name>
<feature type="chain" id="PRO_5046233984" description="Right handed beta helix domain-containing protein" evidence="1">
    <location>
        <begin position="25"/>
        <end position="447"/>
    </location>
</feature>